<keyword evidence="3" id="KW-0150">Chloroplast</keyword>
<dbReference type="PANTHER" id="PTHR42820">
    <property type="entry name" value="SHORT-CHAIN DEHYDROGENASE REDUCTASE"/>
    <property type="match status" value="1"/>
</dbReference>
<dbReference type="Proteomes" id="UP000824890">
    <property type="component" value="Unassembled WGS sequence"/>
</dbReference>
<keyword evidence="6" id="KW-1185">Reference proteome</keyword>
<dbReference type="Gene3D" id="3.40.50.720">
    <property type="entry name" value="NAD(P)-binding Rossmann-like Domain"/>
    <property type="match status" value="1"/>
</dbReference>
<name>A0ABQ7YC87_BRANA</name>
<comment type="caution">
    <text evidence="5">The sequence shown here is derived from an EMBL/GenBank/DDBJ whole genome shotgun (WGS) entry which is preliminary data.</text>
</comment>
<comment type="subcellular location">
    <subcellularLocation>
        <location evidence="1">Plastid</location>
        <location evidence="1">Chloroplast</location>
    </subcellularLocation>
</comment>
<dbReference type="PRINTS" id="PR00081">
    <property type="entry name" value="GDHRDH"/>
</dbReference>
<evidence type="ECO:0000256" key="4">
    <source>
        <dbReference type="ARBA" id="ARBA00022640"/>
    </source>
</evidence>
<dbReference type="Pfam" id="PF13561">
    <property type="entry name" value="adh_short_C2"/>
    <property type="match status" value="1"/>
</dbReference>
<organism evidence="5 6">
    <name type="scientific">Brassica napus</name>
    <name type="common">Rape</name>
    <dbReference type="NCBI Taxonomy" id="3708"/>
    <lineage>
        <taxon>Eukaryota</taxon>
        <taxon>Viridiplantae</taxon>
        <taxon>Streptophyta</taxon>
        <taxon>Embryophyta</taxon>
        <taxon>Tracheophyta</taxon>
        <taxon>Spermatophyta</taxon>
        <taxon>Magnoliopsida</taxon>
        <taxon>eudicotyledons</taxon>
        <taxon>Gunneridae</taxon>
        <taxon>Pentapetalae</taxon>
        <taxon>rosids</taxon>
        <taxon>malvids</taxon>
        <taxon>Brassicales</taxon>
        <taxon>Brassicaceae</taxon>
        <taxon>Brassiceae</taxon>
        <taxon>Brassica</taxon>
    </lineage>
</organism>
<reference evidence="5 6" key="1">
    <citation type="submission" date="2021-05" db="EMBL/GenBank/DDBJ databases">
        <title>Genome Assembly of Synthetic Allotetraploid Brassica napus Reveals Homoeologous Exchanges between Subgenomes.</title>
        <authorList>
            <person name="Davis J.T."/>
        </authorList>
    </citation>
    <scope>NUCLEOTIDE SEQUENCE [LARGE SCALE GENOMIC DNA]</scope>
    <source>
        <strain evidence="6">cv. Da-Ae</strain>
        <tissue evidence="5">Seedling</tissue>
    </source>
</reference>
<evidence type="ECO:0008006" key="7">
    <source>
        <dbReference type="Google" id="ProtNLM"/>
    </source>
</evidence>
<evidence type="ECO:0000256" key="1">
    <source>
        <dbReference type="ARBA" id="ARBA00004229"/>
    </source>
</evidence>
<keyword evidence="4" id="KW-0934">Plastid</keyword>
<evidence type="ECO:0000256" key="2">
    <source>
        <dbReference type="ARBA" id="ARBA00006484"/>
    </source>
</evidence>
<sequence length="250" mass="26267">MSGLMRLDGKITIITGGASGIGAEAARLFTEHGAKVVIVDIQEELGQNVAVSIGQDKACFYRCDITDETQVENAVKFTVEKHGKLDVLFSNAGVMEQPVSILDLDLKQFDRTIAVNVRGAAAFIKHAARAMVEKGTRGSIVCTTSIAAEIGGPGPHAYTASKHALHVTGWGSIRVNGVAPYGVATGINSYNEETVKMVEEYVAATTILKGVVLKASHVAQAALFLASDDSAYVSGQNLAVDGGYSVVKPM</sequence>
<dbReference type="InterPro" id="IPR036291">
    <property type="entry name" value="NAD(P)-bd_dom_sf"/>
</dbReference>
<evidence type="ECO:0000313" key="6">
    <source>
        <dbReference type="Proteomes" id="UP000824890"/>
    </source>
</evidence>
<dbReference type="InterPro" id="IPR002347">
    <property type="entry name" value="SDR_fam"/>
</dbReference>
<dbReference type="PANTHER" id="PTHR42820:SF15">
    <property type="entry name" value="SHORT-CHAIN DEHYDROGENASE REDUCTASE 3A-RELATED"/>
    <property type="match status" value="1"/>
</dbReference>
<comment type="similarity">
    <text evidence="2">Belongs to the short-chain dehydrogenases/reductases (SDR) family.</text>
</comment>
<proteinExistence type="inferred from homology"/>
<evidence type="ECO:0000313" key="5">
    <source>
        <dbReference type="EMBL" id="KAH0865790.1"/>
    </source>
</evidence>
<protein>
    <recommendedName>
        <fullName evidence="7">3-oxoacyl-[acyl-carrier-protein] reductase</fullName>
    </recommendedName>
</protein>
<dbReference type="EMBL" id="JAGKQM010000018">
    <property type="protein sequence ID" value="KAH0865790.1"/>
    <property type="molecule type" value="Genomic_DNA"/>
</dbReference>
<dbReference type="SUPFAM" id="SSF51735">
    <property type="entry name" value="NAD(P)-binding Rossmann-fold domains"/>
    <property type="match status" value="1"/>
</dbReference>
<accession>A0ABQ7YC87</accession>
<evidence type="ECO:0000256" key="3">
    <source>
        <dbReference type="ARBA" id="ARBA00022528"/>
    </source>
</evidence>
<gene>
    <name evidence="5" type="ORF">HID58_083001</name>
</gene>